<protein>
    <submittedName>
        <fullName evidence="1">Uncharacterized protein</fullName>
    </submittedName>
</protein>
<evidence type="ECO:0000313" key="1">
    <source>
        <dbReference type="EMBL" id="KAF7784669.1"/>
    </source>
</evidence>
<accession>A0A8H7FBH6</accession>
<evidence type="ECO:0000313" key="2">
    <source>
        <dbReference type="Proteomes" id="UP000629468"/>
    </source>
</evidence>
<dbReference type="AlphaFoldDB" id="A0A8H7FBH6"/>
<proteinExistence type="predicted"/>
<dbReference type="Proteomes" id="UP000629468">
    <property type="component" value="Unassembled WGS sequence"/>
</dbReference>
<comment type="caution">
    <text evidence="1">The sequence shown here is derived from an EMBL/GenBank/DDBJ whole genome shotgun (WGS) entry which is preliminary data.</text>
</comment>
<organism evidence="1 2">
    <name type="scientific">Agaricus bisporus var. burnettii</name>
    <dbReference type="NCBI Taxonomy" id="192524"/>
    <lineage>
        <taxon>Eukaryota</taxon>
        <taxon>Fungi</taxon>
        <taxon>Dikarya</taxon>
        <taxon>Basidiomycota</taxon>
        <taxon>Agaricomycotina</taxon>
        <taxon>Agaricomycetes</taxon>
        <taxon>Agaricomycetidae</taxon>
        <taxon>Agaricales</taxon>
        <taxon>Agaricineae</taxon>
        <taxon>Agaricaceae</taxon>
        <taxon>Agaricus</taxon>
    </lineage>
</organism>
<dbReference type="EMBL" id="JABXXO010000001">
    <property type="protein sequence ID" value="KAF7784669.1"/>
    <property type="molecule type" value="Genomic_DNA"/>
</dbReference>
<gene>
    <name evidence="1" type="ORF">Agabi119p4_834</name>
</gene>
<sequence>MLASPKRVESADARVAFREMYYSRLLRGAYPMKAYHHRRALMEEATGVAGSDDTQVVGKAIGRQAFLLGEVLRHAEDGRVLRQPLDSHDRQTPRTSHDELMLQRQLEEDIIDEMYRQYILDC</sequence>
<name>A0A8H7FBH6_AGABI</name>
<reference evidence="1 2" key="1">
    <citation type="journal article" name="Sci. Rep.">
        <title>Telomere-to-telomere assembled and centromere annotated genomes of the two main subspecies of the button mushroom Agaricus bisporus reveal especially polymorphic chromosome ends.</title>
        <authorList>
            <person name="Sonnenberg A.S.M."/>
            <person name="Sedaghat-Telgerd N."/>
            <person name="Lavrijssen B."/>
            <person name="Ohm R.A."/>
            <person name="Hendrickx P.M."/>
            <person name="Scholtmeijer K."/>
            <person name="Baars J.J.P."/>
            <person name="van Peer A."/>
        </authorList>
    </citation>
    <scope>NUCLEOTIDE SEQUENCE [LARGE SCALE GENOMIC DNA]</scope>
    <source>
        <strain evidence="1 2">H119_p4</strain>
    </source>
</reference>